<keyword evidence="4" id="KW-0443">Lipid metabolism</keyword>
<keyword evidence="2" id="KW-0808">Transferase</keyword>
<feature type="domain" description="LRAT" evidence="6">
    <location>
        <begin position="20"/>
        <end position="128"/>
    </location>
</feature>
<keyword evidence="5" id="KW-0812">Transmembrane</keyword>
<dbReference type="PROSITE" id="PS51934">
    <property type="entry name" value="LRAT"/>
    <property type="match status" value="1"/>
</dbReference>
<dbReference type="InterPro" id="IPR007053">
    <property type="entry name" value="LRAT_dom"/>
</dbReference>
<keyword evidence="3" id="KW-0378">Hydrolase</keyword>
<evidence type="ECO:0000259" key="6">
    <source>
        <dbReference type="PROSITE" id="PS51934"/>
    </source>
</evidence>
<sequence length="161" mass="17609">MAAIESFSATHPGDPEPGDLIEIFRPAYQHWALYLGDGYVINVTPVGKAGAGWQGADGPLMQLLKDVVGSDTYHINNKYDGTYAPLPVEEIIRRAEYLIDQEVSYDLLSNNCEHFVTLLRYGEGVSSQANRAIGAIGFVTAAAGAFSLLGLLRSRSRERQY</sequence>
<reference evidence="7 8" key="1">
    <citation type="submission" date="2014-04" db="EMBL/GenBank/DDBJ databases">
        <title>Genome evolution of avian class.</title>
        <authorList>
            <person name="Zhang G."/>
            <person name="Li C."/>
        </authorList>
    </citation>
    <scope>NUCLEOTIDE SEQUENCE [LARGE SCALE GENOMIC DNA]</scope>
    <source>
        <strain evidence="7">BGI_N333</strain>
    </source>
</reference>
<dbReference type="Pfam" id="PF04970">
    <property type="entry name" value="LRAT"/>
    <property type="match status" value="1"/>
</dbReference>
<gene>
    <name evidence="7" type="ORF">N333_11456</name>
</gene>
<keyword evidence="5" id="KW-0472">Membrane</keyword>
<organism evidence="7 8">
    <name type="scientific">Nestor notabilis</name>
    <name type="common">Kea</name>
    <dbReference type="NCBI Taxonomy" id="176057"/>
    <lineage>
        <taxon>Eukaryota</taxon>
        <taxon>Metazoa</taxon>
        <taxon>Chordata</taxon>
        <taxon>Craniata</taxon>
        <taxon>Vertebrata</taxon>
        <taxon>Euteleostomi</taxon>
        <taxon>Archelosauria</taxon>
        <taxon>Archosauria</taxon>
        <taxon>Dinosauria</taxon>
        <taxon>Saurischia</taxon>
        <taxon>Theropoda</taxon>
        <taxon>Coelurosauria</taxon>
        <taxon>Aves</taxon>
        <taxon>Neognathae</taxon>
        <taxon>Neoaves</taxon>
        <taxon>Telluraves</taxon>
        <taxon>Australaves</taxon>
        <taxon>Psittaciformes</taxon>
        <taxon>Psittacidae</taxon>
        <taxon>Nestor</taxon>
    </lineage>
</organism>
<evidence type="ECO:0000256" key="2">
    <source>
        <dbReference type="ARBA" id="ARBA00022679"/>
    </source>
</evidence>
<comment type="similarity">
    <text evidence="1">Belongs to the H-rev107 family.</text>
</comment>
<dbReference type="AlphaFoldDB" id="A0A091RTX7"/>
<evidence type="ECO:0000313" key="7">
    <source>
        <dbReference type="EMBL" id="KFQ45226.1"/>
    </source>
</evidence>
<keyword evidence="8" id="KW-1185">Reference proteome</keyword>
<dbReference type="GO" id="GO:0070292">
    <property type="term" value="P:N-acylphosphatidylethanolamine metabolic process"/>
    <property type="evidence" value="ECO:0007669"/>
    <property type="project" value="TreeGrafter"/>
</dbReference>
<dbReference type="GO" id="GO:0008970">
    <property type="term" value="F:phospholipase A1 activity"/>
    <property type="evidence" value="ECO:0007669"/>
    <property type="project" value="TreeGrafter"/>
</dbReference>
<name>A0A091RTX7_NESNO</name>
<dbReference type="PANTHER" id="PTHR13943">
    <property type="entry name" value="HRAS-LIKE SUPPRESSOR - RELATED"/>
    <property type="match status" value="1"/>
</dbReference>
<dbReference type="EMBL" id="KK931370">
    <property type="protein sequence ID" value="KFQ45226.1"/>
    <property type="molecule type" value="Genomic_DNA"/>
</dbReference>
<dbReference type="InterPro" id="IPR051496">
    <property type="entry name" value="H-rev107_PLA/AT"/>
</dbReference>
<evidence type="ECO:0000256" key="4">
    <source>
        <dbReference type="ARBA" id="ARBA00023098"/>
    </source>
</evidence>
<evidence type="ECO:0000256" key="5">
    <source>
        <dbReference type="SAM" id="Phobius"/>
    </source>
</evidence>
<proteinExistence type="inferred from homology"/>
<accession>A0A091RTX7</accession>
<dbReference type="Gene3D" id="3.90.1720.10">
    <property type="entry name" value="endopeptidase domain like (from Nostoc punctiforme)"/>
    <property type="match status" value="1"/>
</dbReference>
<dbReference type="Proteomes" id="UP000053840">
    <property type="component" value="Unassembled WGS sequence"/>
</dbReference>
<dbReference type="PANTHER" id="PTHR13943:SF37">
    <property type="entry name" value="PHOSPHOLIPASE A AND ACYLTRANSFERASE 1"/>
    <property type="match status" value="1"/>
</dbReference>
<feature type="transmembrane region" description="Helical" evidence="5">
    <location>
        <begin position="132"/>
        <end position="152"/>
    </location>
</feature>
<dbReference type="GO" id="GO:0004623">
    <property type="term" value="F:phospholipase A2 activity"/>
    <property type="evidence" value="ECO:0007669"/>
    <property type="project" value="TreeGrafter"/>
</dbReference>
<evidence type="ECO:0000256" key="3">
    <source>
        <dbReference type="ARBA" id="ARBA00022801"/>
    </source>
</evidence>
<evidence type="ECO:0000313" key="8">
    <source>
        <dbReference type="Proteomes" id="UP000053840"/>
    </source>
</evidence>
<dbReference type="GO" id="GO:0005737">
    <property type="term" value="C:cytoplasm"/>
    <property type="evidence" value="ECO:0007669"/>
    <property type="project" value="TreeGrafter"/>
</dbReference>
<protein>
    <submittedName>
        <fullName evidence="7">Phospholipid-metabolizing enzyme A-C1</fullName>
    </submittedName>
</protein>
<evidence type="ECO:0000256" key="1">
    <source>
        <dbReference type="ARBA" id="ARBA00007824"/>
    </source>
</evidence>
<dbReference type="GO" id="GO:0016410">
    <property type="term" value="F:N-acyltransferase activity"/>
    <property type="evidence" value="ECO:0007669"/>
    <property type="project" value="TreeGrafter"/>
</dbReference>
<keyword evidence="5" id="KW-1133">Transmembrane helix</keyword>